<dbReference type="EMBL" id="PIQN01000012">
    <property type="protein sequence ID" value="PKA42292.1"/>
    <property type="molecule type" value="Genomic_DNA"/>
</dbReference>
<proteinExistence type="predicted"/>
<name>A0A2N0D885_RHISU</name>
<sequence>MKLRGAVMRSMLIFAAMTIAMILALASAGMAKSDKEFLSDAMKGDNSEITLGELATQKGGSEDVRSLGRALVDDHRKAKDEATALASDLEVKITTTITVEAQSAVEKLQRKSGPEFDQAFVDYMISNLEKDIAEFKEKAGEGGRPVPEFAKKMLPVLQKHLQLAQSLSRH</sequence>
<dbReference type="Gene3D" id="1.20.1260.10">
    <property type="match status" value="1"/>
</dbReference>
<gene>
    <name evidence="2" type="ORF">CWR43_17205</name>
</gene>
<evidence type="ECO:0000313" key="2">
    <source>
        <dbReference type="EMBL" id="PKA42292.1"/>
    </source>
</evidence>
<reference evidence="2 3" key="1">
    <citation type="submission" date="2017-11" db="EMBL/GenBank/DDBJ databases">
        <authorList>
            <person name="Han C.G."/>
        </authorList>
    </citation>
    <scope>NUCLEOTIDE SEQUENCE [LARGE SCALE GENOMIC DNA]</scope>
    <source>
        <strain evidence="2 3">HCNT1</strain>
    </source>
</reference>
<reference evidence="2 3" key="2">
    <citation type="submission" date="2017-12" db="EMBL/GenBank/DDBJ databases">
        <title>Genome sequence of Rhizobium sullae HCNT1 isolated from Sulla coronaria nodules and featuring peculiar denitrification phenotypes.</title>
        <authorList>
            <person name="De Diego-Diaz B."/>
            <person name="Treu L."/>
            <person name="Campanaro S."/>
            <person name="Da Silva Duarte V."/>
            <person name="Basaglia M."/>
            <person name="Favaro L."/>
            <person name="Casella S."/>
            <person name="Squartini A."/>
        </authorList>
    </citation>
    <scope>NUCLEOTIDE SEQUENCE [LARGE SCALE GENOMIC DNA]</scope>
    <source>
        <strain evidence="2 3">HCNT1</strain>
    </source>
</reference>
<dbReference type="InterPro" id="IPR025419">
    <property type="entry name" value="DUF4142"/>
</dbReference>
<dbReference type="STRING" id="1041146.GCA_000427985_03692"/>
<protein>
    <submittedName>
        <fullName evidence="2">DUF4142 domain-containing protein</fullName>
    </submittedName>
</protein>
<comment type="caution">
    <text evidence="2">The sequence shown here is derived from an EMBL/GenBank/DDBJ whole genome shotgun (WGS) entry which is preliminary data.</text>
</comment>
<evidence type="ECO:0000259" key="1">
    <source>
        <dbReference type="Pfam" id="PF13628"/>
    </source>
</evidence>
<accession>A0A2N0D885</accession>
<dbReference type="AlphaFoldDB" id="A0A2N0D885"/>
<feature type="domain" description="DUF4142" evidence="1">
    <location>
        <begin position="33"/>
        <end position="167"/>
    </location>
</feature>
<dbReference type="InterPro" id="IPR012347">
    <property type="entry name" value="Ferritin-like"/>
</dbReference>
<dbReference type="Proteomes" id="UP000232164">
    <property type="component" value="Unassembled WGS sequence"/>
</dbReference>
<organism evidence="2 3">
    <name type="scientific">Rhizobium sullae</name>
    <name type="common">Rhizobium hedysari</name>
    <dbReference type="NCBI Taxonomy" id="50338"/>
    <lineage>
        <taxon>Bacteria</taxon>
        <taxon>Pseudomonadati</taxon>
        <taxon>Pseudomonadota</taxon>
        <taxon>Alphaproteobacteria</taxon>
        <taxon>Hyphomicrobiales</taxon>
        <taxon>Rhizobiaceae</taxon>
        <taxon>Rhizobium/Agrobacterium group</taxon>
        <taxon>Rhizobium</taxon>
    </lineage>
</organism>
<dbReference type="PANTHER" id="PTHR38593">
    <property type="entry name" value="BLR2558 PROTEIN"/>
    <property type="match status" value="1"/>
</dbReference>
<dbReference type="PANTHER" id="PTHR38593:SF1">
    <property type="entry name" value="BLR2558 PROTEIN"/>
    <property type="match status" value="1"/>
</dbReference>
<dbReference type="Pfam" id="PF13628">
    <property type="entry name" value="DUF4142"/>
    <property type="match status" value="1"/>
</dbReference>
<evidence type="ECO:0000313" key="3">
    <source>
        <dbReference type="Proteomes" id="UP000232164"/>
    </source>
</evidence>